<evidence type="ECO:0000259" key="2">
    <source>
        <dbReference type="Pfam" id="PF02234"/>
    </source>
</evidence>
<comment type="caution">
    <text evidence="3">The sequence shown here is derived from an EMBL/GenBank/DDBJ whole genome shotgun (WGS) entry which is preliminary data.</text>
</comment>
<dbReference type="GO" id="GO:0051726">
    <property type="term" value="P:regulation of cell cycle"/>
    <property type="evidence" value="ECO:0007669"/>
    <property type="project" value="InterPro"/>
</dbReference>
<feature type="compositionally biased region" description="Acidic residues" evidence="1">
    <location>
        <begin position="122"/>
        <end position="135"/>
    </location>
</feature>
<sequence>MGKYMRKAKLSGEVALMEVSAHQTPLGVRTRSRTLALQRLQKPSSSSSPTRFPDPSLAYLELRSRRLEKPPPPRPKEEPKERGGAKPAAPKPVGRGVRSANSGSAGSSSVARLAASAAAAAAEEEEEEEEEEEVEASFGENVLDVEARDRDVRESTPCSLIRDSDAIGTPSSTTRPTNSSASNRRERNLLHRAFPTALEMEEFFADAERLQQQIFMEKYNFDPINDYPLPG</sequence>
<feature type="compositionally biased region" description="Low complexity" evidence="1">
    <location>
        <begin position="93"/>
        <end position="121"/>
    </location>
</feature>
<dbReference type="Pfam" id="PF02234">
    <property type="entry name" value="CDI"/>
    <property type="match status" value="1"/>
</dbReference>
<feature type="non-terminal residue" evidence="3">
    <location>
        <position position="231"/>
    </location>
</feature>
<dbReference type="AlphaFoldDB" id="A0A199UIP7"/>
<feature type="compositionally biased region" description="Basic and acidic residues" evidence="1">
    <location>
        <begin position="145"/>
        <end position="154"/>
    </location>
</feature>
<proteinExistence type="predicted"/>
<feature type="compositionally biased region" description="Basic and acidic residues" evidence="1">
    <location>
        <begin position="62"/>
        <end position="84"/>
    </location>
</feature>
<evidence type="ECO:0000313" key="4">
    <source>
        <dbReference type="Proteomes" id="UP000092600"/>
    </source>
</evidence>
<accession>A0A199UIP7</accession>
<dbReference type="InterPro" id="IPR003175">
    <property type="entry name" value="CDI_dom"/>
</dbReference>
<feature type="region of interest" description="Disordered" evidence="1">
    <location>
        <begin position="38"/>
        <end position="188"/>
    </location>
</feature>
<feature type="compositionally biased region" description="Polar residues" evidence="1">
    <location>
        <begin position="41"/>
        <end position="50"/>
    </location>
</feature>
<feature type="compositionally biased region" description="Low complexity" evidence="1">
    <location>
        <begin position="169"/>
        <end position="182"/>
    </location>
</feature>
<gene>
    <name evidence="3" type="ORF">ACMD2_01983</name>
</gene>
<evidence type="ECO:0000256" key="1">
    <source>
        <dbReference type="SAM" id="MobiDB-lite"/>
    </source>
</evidence>
<protein>
    <submittedName>
        <fullName evidence="3">Cyclin-dependent kinase inhibitor 5</fullName>
    </submittedName>
</protein>
<dbReference type="PIRSF" id="PIRSF017811">
    <property type="entry name" value="CDK_inhib_pln"/>
    <property type="match status" value="1"/>
</dbReference>
<evidence type="ECO:0000313" key="3">
    <source>
        <dbReference type="EMBL" id="OAY64609.1"/>
    </source>
</evidence>
<feature type="domain" description="Cyclin-dependent kinase inhibitor" evidence="2">
    <location>
        <begin position="195"/>
        <end position="231"/>
    </location>
</feature>
<dbReference type="GO" id="GO:0005634">
    <property type="term" value="C:nucleus"/>
    <property type="evidence" value="ECO:0007669"/>
    <property type="project" value="InterPro"/>
</dbReference>
<dbReference type="STRING" id="4615.A0A199UIP7"/>
<dbReference type="GO" id="GO:0004861">
    <property type="term" value="F:cyclin-dependent protein serine/threonine kinase inhibitor activity"/>
    <property type="evidence" value="ECO:0007669"/>
    <property type="project" value="InterPro"/>
</dbReference>
<dbReference type="InterPro" id="IPR044275">
    <property type="entry name" value="KRP"/>
</dbReference>
<dbReference type="EMBL" id="LSRQ01007777">
    <property type="protein sequence ID" value="OAY64609.1"/>
    <property type="molecule type" value="Genomic_DNA"/>
</dbReference>
<dbReference type="PANTHER" id="PTHR46776">
    <property type="entry name" value="CYCLIN-DEPENDENT KINASE INHIBITOR 4-RELATED"/>
    <property type="match status" value="1"/>
</dbReference>
<name>A0A199UIP7_ANACO</name>
<organism evidence="3 4">
    <name type="scientific">Ananas comosus</name>
    <name type="common">Pineapple</name>
    <name type="synonym">Ananas ananas</name>
    <dbReference type="NCBI Taxonomy" id="4615"/>
    <lineage>
        <taxon>Eukaryota</taxon>
        <taxon>Viridiplantae</taxon>
        <taxon>Streptophyta</taxon>
        <taxon>Embryophyta</taxon>
        <taxon>Tracheophyta</taxon>
        <taxon>Spermatophyta</taxon>
        <taxon>Magnoliopsida</taxon>
        <taxon>Liliopsida</taxon>
        <taxon>Poales</taxon>
        <taxon>Bromeliaceae</taxon>
        <taxon>Bromelioideae</taxon>
        <taxon>Ananas</taxon>
    </lineage>
</organism>
<dbReference type="Proteomes" id="UP000092600">
    <property type="component" value="Unassembled WGS sequence"/>
</dbReference>
<reference evidence="3 4" key="1">
    <citation type="journal article" date="2016" name="DNA Res.">
        <title>The draft genome of MD-2 pineapple using hybrid error correction of long reads.</title>
        <authorList>
            <person name="Redwan R.M."/>
            <person name="Saidin A."/>
            <person name="Kumar S.V."/>
        </authorList>
    </citation>
    <scope>NUCLEOTIDE SEQUENCE [LARGE SCALE GENOMIC DNA]</scope>
    <source>
        <strain evidence="4">cv. MD2</strain>
        <tissue evidence="3">Leaf</tissue>
    </source>
</reference>